<name>A0AAD4H1F9_9FUNG</name>
<sequence>MTPKIPKIIVECHSQEAVEELINGNRRVVVLYYSYSMPWGKISEHKMYETARALESGNITTIPFALVNYAEFYDENGSKVDIPPATQVRYVAYVEGKEHISTSNSTELEGMVTSLL</sequence>
<gene>
    <name evidence="1" type="ORF">BGZ95_005665</name>
</gene>
<dbReference type="Proteomes" id="UP001194580">
    <property type="component" value="Unassembled WGS sequence"/>
</dbReference>
<evidence type="ECO:0000313" key="2">
    <source>
        <dbReference type="Proteomes" id="UP001194580"/>
    </source>
</evidence>
<comment type="caution">
    <text evidence="1">The sequence shown here is derived from an EMBL/GenBank/DDBJ whole genome shotgun (WGS) entry which is preliminary data.</text>
</comment>
<proteinExistence type="predicted"/>
<accession>A0AAD4H1F9</accession>
<dbReference type="AlphaFoldDB" id="A0AAD4H1F9"/>
<reference evidence="1" key="1">
    <citation type="journal article" date="2020" name="Fungal Divers.">
        <title>Resolving the Mortierellaceae phylogeny through synthesis of multi-gene phylogenetics and phylogenomics.</title>
        <authorList>
            <person name="Vandepol N."/>
            <person name="Liber J."/>
            <person name="Desiro A."/>
            <person name="Na H."/>
            <person name="Kennedy M."/>
            <person name="Barry K."/>
            <person name="Grigoriev I.V."/>
            <person name="Miller A.N."/>
            <person name="O'Donnell K."/>
            <person name="Stajich J.E."/>
            <person name="Bonito G."/>
        </authorList>
    </citation>
    <scope>NUCLEOTIDE SEQUENCE</scope>
    <source>
        <strain evidence="1">NRRL 28262</strain>
    </source>
</reference>
<dbReference type="EMBL" id="JAAAIL010002619">
    <property type="protein sequence ID" value="KAG0255789.1"/>
    <property type="molecule type" value="Genomic_DNA"/>
</dbReference>
<evidence type="ECO:0008006" key="3">
    <source>
        <dbReference type="Google" id="ProtNLM"/>
    </source>
</evidence>
<organism evidence="1 2">
    <name type="scientific">Linnemannia exigua</name>
    <dbReference type="NCBI Taxonomy" id="604196"/>
    <lineage>
        <taxon>Eukaryota</taxon>
        <taxon>Fungi</taxon>
        <taxon>Fungi incertae sedis</taxon>
        <taxon>Mucoromycota</taxon>
        <taxon>Mortierellomycotina</taxon>
        <taxon>Mortierellomycetes</taxon>
        <taxon>Mortierellales</taxon>
        <taxon>Mortierellaceae</taxon>
        <taxon>Linnemannia</taxon>
    </lineage>
</organism>
<protein>
    <recommendedName>
        <fullName evidence="3">Thioredoxin domain-containing protein</fullName>
    </recommendedName>
</protein>
<keyword evidence="2" id="KW-1185">Reference proteome</keyword>
<evidence type="ECO:0000313" key="1">
    <source>
        <dbReference type="EMBL" id="KAG0255789.1"/>
    </source>
</evidence>